<keyword evidence="1" id="KW-0915">Sodium</keyword>
<keyword evidence="1" id="KW-0406">Ion transport</keyword>
<proteinExistence type="inferred from homology"/>
<feature type="transmembrane region" description="Helical" evidence="1">
    <location>
        <begin position="375"/>
        <end position="398"/>
    </location>
</feature>
<accession>A0A4V2HSD4</accession>
<keyword evidence="1" id="KW-0029">Amino-acid transport</keyword>
<gene>
    <name evidence="3" type="primary">gltS</name>
    <name evidence="3" type="ORF">EW142_11610</name>
</gene>
<feature type="transmembrane region" description="Helical" evidence="1">
    <location>
        <begin position="248"/>
        <end position="266"/>
    </location>
</feature>
<dbReference type="Pfam" id="PF03616">
    <property type="entry name" value="Glt_symporter"/>
    <property type="match status" value="1"/>
</dbReference>
<feature type="transmembrane region" description="Helical" evidence="1">
    <location>
        <begin position="278"/>
        <end position="298"/>
    </location>
</feature>
<organism evidence="3 4">
    <name type="scientific">Flagellimonas allohymeniacidonis</name>
    <dbReference type="NCBI Taxonomy" id="2517819"/>
    <lineage>
        <taxon>Bacteria</taxon>
        <taxon>Pseudomonadati</taxon>
        <taxon>Bacteroidota</taxon>
        <taxon>Flavobacteriia</taxon>
        <taxon>Flavobacteriales</taxon>
        <taxon>Flavobacteriaceae</taxon>
        <taxon>Flagellimonas</taxon>
    </lineage>
</organism>
<dbReference type="OrthoDB" id="4921038at2"/>
<feature type="transmembrane region" description="Helical" evidence="1">
    <location>
        <begin position="44"/>
        <end position="64"/>
    </location>
</feature>
<dbReference type="NCBIfam" id="TIGR00210">
    <property type="entry name" value="gltS"/>
    <property type="match status" value="1"/>
</dbReference>
<keyword evidence="1" id="KW-0812">Transmembrane</keyword>
<dbReference type="PANTHER" id="PTHR36178:SF1">
    <property type="entry name" value="SODIUM_GLUTAMATE SYMPORTER"/>
    <property type="match status" value="1"/>
</dbReference>
<protein>
    <recommendedName>
        <fullName evidence="1 2">Sodium/glutamate symporter</fullName>
    </recommendedName>
</protein>
<comment type="similarity">
    <text evidence="1">Belongs to the glutamate:Na(+) symporter (ESS) (TC 2.A.27) family.</text>
</comment>
<keyword evidence="1" id="KW-0739">Sodium transport</keyword>
<comment type="subcellular location">
    <subcellularLocation>
        <location evidence="1">Cell membrane</location>
        <topology evidence="1">Multi-pass membrane protein</topology>
    </subcellularLocation>
</comment>
<sequence length="402" mass="42526">MDIAVGPADTIMIACLVLFFGKYINKKVPFLREYNIPEPVTGGVLFSIVFGALYFIGGIQLSFALDLRDALLVIFFITIGLSSQFKTLVKGGRSLIILLVLAVGYLFIQNFTGMGVAAITGLSPTTGILGGSVSFSGGHGTTIAWVPTFKGDFGLDNAMELGIACATIGLVLGGVIGGPIAKFLINKYRLTPKEEQPITVGVRHDKGEDVQITYSSALQMIYVIFATVGVGEGLNALVSAMGLSLPRFVTALFAGILITNLIPVFFKKVDWNPEKSKSLALASDLSLGLFLAMSLMSLQLWTLVDLAGPLLLIVLAQVIVISLFVVLFVFRIMGKDYDAAVMSAGYAGLALGATPTAIANMTAVTKKFGGSPKAFIVVPLVGAFFIDLSNALIIKFLLGTFG</sequence>
<reference evidence="3 4" key="1">
    <citation type="submission" date="2019-02" db="EMBL/GenBank/DDBJ databases">
        <title>Draft genome sequence of Muricauda sp. 176CP4-71.</title>
        <authorList>
            <person name="Park J.-S."/>
        </authorList>
    </citation>
    <scope>NUCLEOTIDE SEQUENCE [LARGE SCALE GENOMIC DNA]</scope>
    <source>
        <strain evidence="3 4">176CP4-71</strain>
    </source>
</reference>
<dbReference type="InterPro" id="IPR004445">
    <property type="entry name" value="GltS"/>
</dbReference>
<comment type="caution">
    <text evidence="3">The sequence shown here is derived from an EMBL/GenBank/DDBJ whole genome shotgun (WGS) entry which is preliminary data.</text>
</comment>
<dbReference type="PANTHER" id="PTHR36178">
    <property type="entry name" value="SLR0625 PROTEIN"/>
    <property type="match status" value="1"/>
</dbReference>
<evidence type="ECO:0000313" key="3">
    <source>
        <dbReference type="EMBL" id="TAI47320.1"/>
    </source>
</evidence>
<dbReference type="GO" id="GO:0015813">
    <property type="term" value="P:L-glutamate transmembrane transport"/>
    <property type="evidence" value="ECO:0007669"/>
    <property type="project" value="UniProtKB-UniRule"/>
</dbReference>
<evidence type="ECO:0000313" key="4">
    <source>
        <dbReference type="Proteomes" id="UP000291981"/>
    </source>
</evidence>
<dbReference type="GO" id="GO:0015501">
    <property type="term" value="F:glutamate:sodium symporter activity"/>
    <property type="evidence" value="ECO:0007669"/>
    <property type="project" value="UniProtKB-UniRule"/>
</dbReference>
<dbReference type="EMBL" id="SGIU01000002">
    <property type="protein sequence ID" value="TAI47320.1"/>
    <property type="molecule type" value="Genomic_DNA"/>
</dbReference>
<feature type="transmembrane region" description="Helical" evidence="1">
    <location>
        <begin position="344"/>
        <end position="363"/>
    </location>
</feature>
<feature type="transmembrane region" description="Helical" evidence="1">
    <location>
        <begin position="161"/>
        <end position="185"/>
    </location>
</feature>
<dbReference type="GO" id="GO:0005886">
    <property type="term" value="C:plasma membrane"/>
    <property type="evidence" value="ECO:0007669"/>
    <property type="project" value="UniProtKB-SubCell"/>
</dbReference>
<keyword evidence="1" id="KW-0472">Membrane</keyword>
<name>A0A4V2HSD4_9FLAO</name>
<keyword evidence="1" id="KW-1003">Cell membrane</keyword>
<dbReference type="Proteomes" id="UP000291981">
    <property type="component" value="Unassembled WGS sequence"/>
</dbReference>
<dbReference type="RefSeq" id="WP_130614023.1">
    <property type="nucleotide sequence ID" value="NZ_SGIU01000002.1"/>
</dbReference>
<feature type="transmembrane region" description="Helical" evidence="1">
    <location>
        <begin position="6"/>
        <end position="24"/>
    </location>
</feature>
<evidence type="ECO:0000256" key="2">
    <source>
        <dbReference type="NCBIfam" id="TIGR00210"/>
    </source>
</evidence>
<dbReference type="AlphaFoldDB" id="A0A4V2HSD4"/>
<keyword evidence="1" id="KW-0813">Transport</keyword>
<comment type="function">
    <text evidence="1">Catalyzes the sodium-dependent transport of glutamate.</text>
</comment>
<keyword evidence="1" id="KW-1133">Transmembrane helix</keyword>
<dbReference type="HAMAP" id="MF_02062">
    <property type="entry name" value="GltS"/>
    <property type="match status" value="1"/>
</dbReference>
<feature type="transmembrane region" description="Helical" evidence="1">
    <location>
        <begin position="310"/>
        <end position="332"/>
    </location>
</feature>
<keyword evidence="1" id="KW-0769">Symport</keyword>
<feature type="transmembrane region" description="Helical" evidence="1">
    <location>
        <begin position="221"/>
        <end position="242"/>
    </location>
</feature>
<keyword evidence="4" id="KW-1185">Reference proteome</keyword>
<evidence type="ECO:0000256" key="1">
    <source>
        <dbReference type="HAMAP-Rule" id="MF_02062"/>
    </source>
</evidence>
<feature type="transmembrane region" description="Helical" evidence="1">
    <location>
        <begin position="70"/>
        <end position="89"/>
    </location>
</feature>
<feature type="transmembrane region" description="Helical" evidence="1">
    <location>
        <begin position="96"/>
        <end position="119"/>
    </location>
</feature>